<reference evidence="1 2" key="1">
    <citation type="submission" date="2013-01" db="EMBL/GenBank/DDBJ databases">
        <authorList>
            <person name="Harkins D.M."/>
            <person name="Durkin A.S."/>
            <person name="Brinkac L.M."/>
            <person name="Haft D.H."/>
            <person name="Selengut J.D."/>
            <person name="Sanka R."/>
            <person name="DePew J."/>
            <person name="Purushe J."/>
            <person name="Matthias M.A."/>
            <person name="Vinetz J.M."/>
            <person name="Sutton G.G."/>
            <person name="Nierman W.C."/>
            <person name="Fouts D.E."/>
        </authorList>
    </citation>
    <scope>NUCLEOTIDE SEQUENCE [LARGE SCALE GENOMIC DNA]</scope>
    <source>
        <strain evidence="1 2">ZUN142</strain>
    </source>
</reference>
<dbReference type="InterPro" id="IPR016181">
    <property type="entry name" value="Acyl_CoA_acyltransferase"/>
</dbReference>
<evidence type="ECO:0000313" key="2">
    <source>
        <dbReference type="Proteomes" id="UP000012153"/>
    </source>
</evidence>
<proteinExistence type="predicted"/>
<comment type="caution">
    <text evidence="1">The sequence shown here is derived from an EMBL/GenBank/DDBJ whole genome shotgun (WGS) entry which is preliminary data.</text>
</comment>
<accession>M6UJR1</accession>
<dbReference type="AlphaFoldDB" id="M6UJR1"/>
<sequence length="309" mass="35914">MSYVKASSWRFPTLYKENYFAWKIQKNPFGNSFCYLRYVDKIAAAHSSITAKPLNPDLGFGTACAELGDTHTHPNFQNQGHFGAVGLQVIQEFDAAQKNEAVIFGIPNENAVRGWQTRCNCELLDSLNVSEFFLNKRLNFPFGKTSTLQKINSPNEIKKCINEIWLKTYKSKRSLYKKDSNWWEWRYNQCPEKYDFFALFSKEGVLKSYLIAKFTRNFIFSHIDICDIVGIDEDSELVIFDNFLNKFRKSFSKTRVWAKQDSRLHSVLLDAGFNLNRKINFVIYKNKVLQNFTNNKINFELALGDTDNA</sequence>
<gene>
    <name evidence="1" type="ORF">LEP1GSC186_2486</name>
</gene>
<dbReference type="Gene3D" id="3.40.630.30">
    <property type="match status" value="1"/>
</dbReference>
<dbReference type="SUPFAM" id="SSF55729">
    <property type="entry name" value="Acyl-CoA N-acyltransferases (Nat)"/>
    <property type="match status" value="1"/>
</dbReference>
<dbReference type="Proteomes" id="UP000012153">
    <property type="component" value="Unassembled WGS sequence"/>
</dbReference>
<organism evidence="1 2">
    <name type="scientific">Leptospira noguchii serovar Autumnalis str. ZUN142</name>
    <dbReference type="NCBI Taxonomy" id="1085540"/>
    <lineage>
        <taxon>Bacteria</taxon>
        <taxon>Pseudomonadati</taxon>
        <taxon>Spirochaetota</taxon>
        <taxon>Spirochaetia</taxon>
        <taxon>Leptospirales</taxon>
        <taxon>Leptospiraceae</taxon>
        <taxon>Leptospira</taxon>
    </lineage>
</organism>
<name>M6UJR1_9LEPT</name>
<protein>
    <recommendedName>
        <fullName evidence="3">Acetyltransferase (GNAT) domain protein</fullName>
    </recommendedName>
</protein>
<evidence type="ECO:0008006" key="3">
    <source>
        <dbReference type="Google" id="ProtNLM"/>
    </source>
</evidence>
<dbReference type="EMBL" id="AHOP02000001">
    <property type="protein sequence ID" value="EMO43011.1"/>
    <property type="molecule type" value="Genomic_DNA"/>
</dbReference>
<evidence type="ECO:0000313" key="1">
    <source>
        <dbReference type="EMBL" id="EMO43011.1"/>
    </source>
</evidence>